<keyword evidence="3" id="KW-1185">Reference proteome</keyword>
<dbReference type="EMBL" id="JAUIQD010000002">
    <property type="protein sequence ID" value="KAK3359553.1"/>
    <property type="molecule type" value="Genomic_DNA"/>
</dbReference>
<feature type="domain" description="F-box" evidence="1">
    <location>
        <begin position="7"/>
        <end position="56"/>
    </location>
</feature>
<protein>
    <recommendedName>
        <fullName evidence="1">F-box domain-containing protein</fullName>
    </recommendedName>
</protein>
<reference evidence="2" key="2">
    <citation type="submission" date="2023-06" db="EMBL/GenBank/DDBJ databases">
        <authorList>
            <consortium name="Lawrence Berkeley National Laboratory"/>
            <person name="Haridas S."/>
            <person name="Hensen N."/>
            <person name="Bonometti L."/>
            <person name="Westerberg I."/>
            <person name="Brannstrom I.O."/>
            <person name="Guillou S."/>
            <person name="Cros-Aarteil S."/>
            <person name="Calhoun S."/>
            <person name="Kuo A."/>
            <person name="Mondo S."/>
            <person name="Pangilinan J."/>
            <person name="Riley R."/>
            <person name="Labutti K."/>
            <person name="Andreopoulos B."/>
            <person name="Lipzen A."/>
            <person name="Chen C."/>
            <person name="Yanf M."/>
            <person name="Daum C."/>
            <person name="Ng V."/>
            <person name="Clum A."/>
            <person name="Steindorff A."/>
            <person name="Ohm R."/>
            <person name="Martin F."/>
            <person name="Silar P."/>
            <person name="Natvig D."/>
            <person name="Lalanne C."/>
            <person name="Gautier V."/>
            <person name="Ament-Velasquez S.L."/>
            <person name="Kruys A."/>
            <person name="Hutchinson M.I."/>
            <person name="Powell A.J."/>
            <person name="Barry K."/>
            <person name="Miller A.N."/>
            <person name="Grigoriev I.V."/>
            <person name="Debuchy R."/>
            <person name="Gladieux P."/>
            <person name="Thoren M.H."/>
            <person name="Johannesson H."/>
        </authorList>
    </citation>
    <scope>NUCLEOTIDE SEQUENCE</scope>
    <source>
        <strain evidence="2">CBS 955.72</strain>
    </source>
</reference>
<comment type="caution">
    <text evidence="2">The sequence shown here is derived from an EMBL/GenBank/DDBJ whole genome shotgun (WGS) entry which is preliminary data.</text>
</comment>
<sequence>AMDPQQYCKLAHVPLEVLIRITYYISTTDLASVRLSCKVLERALFHFFSHEFFRKKQFMVSTHSLQTLIDISNHIALSSVLKHVVIGTDRVCHEFNGHHTAALPDQHEARLAALAADHADLMTTGRLRDMLAEAFRNLPNLESVDIRDFNSPSRSRDGHGVSWKSYGSSTISRETNTPITMHHLRPREIASDTYPAQIFASLVAALGLAESRPNSIEINLRSMVWGLGDIAFFIPQSRRVISEPVLAGLTKLHLCVRHAQFGGSSHHRKSHYLMDFLMHLPNLSWLRLNFQADNPHWWRSLLEWLSRPNAGASTALSMPRLKQLDLGSIELSPDMLFKLVARNAPELRTLSLRRVILADTDKEFDMNEKFNPWVPFFNKLSKAKDLNIRELNLSLL</sequence>
<dbReference type="Proteomes" id="UP001275084">
    <property type="component" value="Unassembled WGS sequence"/>
</dbReference>
<evidence type="ECO:0000259" key="1">
    <source>
        <dbReference type="PROSITE" id="PS50181"/>
    </source>
</evidence>
<dbReference type="InterPro" id="IPR032675">
    <property type="entry name" value="LRR_dom_sf"/>
</dbReference>
<dbReference type="PROSITE" id="PS50181">
    <property type="entry name" value="FBOX"/>
    <property type="match status" value="1"/>
</dbReference>
<dbReference type="SUPFAM" id="SSF52047">
    <property type="entry name" value="RNI-like"/>
    <property type="match status" value="1"/>
</dbReference>
<reference evidence="2" key="1">
    <citation type="journal article" date="2023" name="Mol. Phylogenet. Evol.">
        <title>Genome-scale phylogeny and comparative genomics of the fungal order Sordariales.</title>
        <authorList>
            <person name="Hensen N."/>
            <person name="Bonometti L."/>
            <person name="Westerberg I."/>
            <person name="Brannstrom I.O."/>
            <person name="Guillou S."/>
            <person name="Cros-Aarteil S."/>
            <person name="Calhoun S."/>
            <person name="Haridas S."/>
            <person name="Kuo A."/>
            <person name="Mondo S."/>
            <person name="Pangilinan J."/>
            <person name="Riley R."/>
            <person name="LaButti K."/>
            <person name="Andreopoulos B."/>
            <person name="Lipzen A."/>
            <person name="Chen C."/>
            <person name="Yan M."/>
            <person name="Daum C."/>
            <person name="Ng V."/>
            <person name="Clum A."/>
            <person name="Steindorff A."/>
            <person name="Ohm R.A."/>
            <person name="Martin F."/>
            <person name="Silar P."/>
            <person name="Natvig D.O."/>
            <person name="Lalanne C."/>
            <person name="Gautier V."/>
            <person name="Ament-Velasquez S.L."/>
            <person name="Kruys A."/>
            <person name="Hutchinson M.I."/>
            <person name="Powell A.J."/>
            <person name="Barry K."/>
            <person name="Miller A.N."/>
            <person name="Grigoriev I.V."/>
            <person name="Debuchy R."/>
            <person name="Gladieux P."/>
            <person name="Hiltunen Thoren M."/>
            <person name="Johannesson H."/>
        </authorList>
    </citation>
    <scope>NUCLEOTIDE SEQUENCE</scope>
    <source>
        <strain evidence="2">CBS 955.72</strain>
    </source>
</reference>
<feature type="non-terminal residue" evidence="2">
    <location>
        <position position="396"/>
    </location>
</feature>
<gene>
    <name evidence="2" type="ORF">B0T25DRAFT_414023</name>
</gene>
<dbReference type="AlphaFoldDB" id="A0AAJ0HQK1"/>
<evidence type="ECO:0000313" key="3">
    <source>
        <dbReference type="Proteomes" id="UP001275084"/>
    </source>
</evidence>
<feature type="non-terminal residue" evidence="2">
    <location>
        <position position="1"/>
    </location>
</feature>
<accession>A0AAJ0HQK1</accession>
<dbReference type="InterPro" id="IPR001810">
    <property type="entry name" value="F-box_dom"/>
</dbReference>
<dbReference type="Gene3D" id="3.80.10.10">
    <property type="entry name" value="Ribonuclease Inhibitor"/>
    <property type="match status" value="1"/>
</dbReference>
<name>A0AAJ0HQK1_9PEZI</name>
<evidence type="ECO:0000313" key="2">
    <source>
        <dbReference type="EMBL" id="KAK3359553.1"/>
    </source>
</evidence>
<organism evidence="2 3">
    <name type="scientific">Lasiosphaeria hispida</name>
    <dbReference type="NCBI Taxonomy" id="260671"/>
    <lineage>
        <taxon>Eukaryota</taxon>
        <taxon>Fungi</taxon>
        <taxon>Dikarya</taxon>
        <taxon>Ascomycota</taxon>
        <taxon>Pezizomycotina</taxon>
        <taxon>Sordariomycetes</taxon>
        <taxon>Sordariomycetidae</taxon>
        <taxon>Sordariales</taxon>
        <taxon>Lasiosphaeriaceae</taxon>
        <taxon>Lasiosphaeria</taxon>
    </lineage>
</organism>
<proteinExistence type="predicted"/>